<evidence type="ECO:0000313" key="2">
    <source>
        <dbReference type="EMBL" id="SAY38373.1"/>
    </source>
</evidence>
<accession>A0A165AEP1</accession>
<evidence type="ECO:0000256" key="1">
    <source>
        <dbReference type="SAM" id="MobiDB-lite"/>
    </source>
</evidence>
<reference evidence="3" key="1">
    <citation type="submission" date="2016-02" db="EMBL/GenBank/DDBJ databases">
        <authorList>
            <person name="liu f."/>
        </authorList>
    </citation>
    <scope>NUCLEOTIDE SEQUENCE [LARGE SCALE GENOMIC DNA]</scope>
</reference>
<dbReference type="AlphaFoldDB" id="A0A165AEP1"/>
<dbReference type="EMBL" id="FITM01000026">
    <property type="protein sequence ID" value="SAY38373.1"/>
    <property type="molecule type" value="Genomic_DNA"/>
</dbReference>
<feature type="region of interest" description="Disordered" evidence="1">
    <location>
        <begin position="1"/>
        <end position="24"/>
    </location>
</feature>
<feature type="non-terminal residue" evidence="2">
    <location>
        <position position="54"/>
    </location>
</feature>
<proteinExistence type="predicted"/>
<protein>
    <submittedName>
        <fullName evidence="2">Uncharacterized protein</fullName>
    </submittedName>
</protein>
<gene>
    <name evidence="2" type="ORF">FLM9_231</name>
</gene>
<evidence type="ECO:0000313" key="3">
    <source>
        <dbReference type="Proteomes" id="UP000182631"/>
    </source>
</evidence>
<dbReference type="Proteomes" id="UP000182631">
    <property type="component" value="Unassembled WGS sequence"/>
</dbReference>
<sequence length="54" mass="5865">MGKTSHRARSKPIRFPQPDSEHGLSAQLTQSWGATLSGGMEALLQRRSMADLAV</sequence>
<feature type="compositionally biased region" description="Basic residues" evidence="1">
    <location>
        <begin position="1"/>
        <end position="12"/>
    </location>
</feature>
<keyword evidence="3" id="KW-1185">Reference proteome</keyword>
<organism evidence="2 3">
    <name type="scientific">Candidatus Synechococcus spongiarum</name>
    <dbReference type="NCBI Taxonomy" id="431041"/>
    <lineage>
        <taxon>Bacteria</taxon>
        <taxon>Bacillati</taxon>
        <taxon>Cyanobacteriota</taxon>
        <taxon>Cyanophyceae</taxon>
        <taxon>Synechococcales</taxon>
        <taxon>Synechococcaceae</taxon>
        <taxon>Synechococcus</taxon>
    </lineage>
</organism>
<name>A0A165AEP1_9SYNE</name>